<comment type="caution">
    <text evidence="5">The sequence shown here is derived from an EMBL/GenBank/DDBJ whole genome shotgun (WGS) entry which is preliminary data.</text>
</comment>
<feature type="domain" description="Bulb-type lectin" evidence="4">
    <location>
        <begin position="1"/>
        <end position="105"/>
    </location>
</feature>
<protein>
    <recommendedName>
        <fullName evidence="4">Bulb-type lectin domain-containing protein</fullName>
    </recommendedName>
</protein>
<dbReference type="Proteomes" id="UP000467841">
    <property type="component" value="Unassembled WGS sequence"/>
</dbReference>
<accession>A0A6D2KGW8</accession>
<evidence type="ECO:0000256" key="1">
    <source>
        <dbReference type="ARBA" id="ARBA00022729"/>
    </source>
</evidence>
<keyword evidence="1" id="KW-0732">Signal</keyword>
<dbReference type="SUPFAM" id="SSF51110">
    <property type="entry name" value="alpha-D-mannose-specific plant lectins"/>
    <property type="match status" value="1"/>
</dbReference>
<organism evidence="5 6">
    <name type="scientific">Microthlaspi erraticum</name>
    <dbReference type="NCBI Taxonomy" id="1685480"/>
    <lineage>
        <taxon>Eukaryota</taxon>
        <taxon>Viridiplantae</taxon>
        <taxon>Streptophyta</taxon>
        <taxon>Embryophyta</taxon>
        <taxon>Tracheophyta</taxon>
        <taxon>Spermatophyta</taxon>
        <taxon>Magnoliopsida</taxon>
        <taxon>eudicotyledons</taxon>
        <taxon>Gunneridae</taxon>
        <taxon>Pentapetalae</taxon>
        <taxon>rosids</taxon>
        <taxon>malvids</taxon>
        <taxon>Brassicales</taxon>
        <taxon>Brassicaceae</taxon>
        <taxon>Coluteocarpeae</taxon>
        <taxon>Microthlaspi</taxon>
    </lineage>
</organism>
<evidence type="ECO:0000313" key="6">
    <source>
        <dbReference type="Proteomes" id="UP000467841"/>
    </source>
</evidence>
<keyword evidence="3" id="KW-0325">Glycoprotein</keyword>
<dbReference type="InterPro" id="IPR001480">
    <property type="entry name" value="Bulb-type_lectin_dom"/>
</dbReference>
<dbReference type="PANTHER" id="PTHR32444:SF247">
    <property type="entry name" value="OS01G0958200 PROTEIN"/>
    <property type="match status" value="1"/>
</dbReference>
<dbReference type="Pfam" id="PF01453">
    <property type="entry name" value="B_lectin"/>
    <property type="match status" value="1"/>
</dbReference>
<proteinExistence type="predicted"/>
<gene>
    <name evidence="5" type="ORF">MERR_LOCUS35738</name>
</gene>
<evidence type="ECO:0000259" key="4">
    <source>
        <dbReference type="PROSITE" id="PS50927"/>
    </source>
</evidence>
<keyword evidence="2" id="KW-1015">Disulfide bond</keyword>
<dbReference type="SMART" id="SM00108">
    <property type="entry name" value="B_lectin"/>
    <property type="match status" value="1"/>
</dbReference>
<evidence type="ECO:0000256" key="3">
    <source>
        <dbReference type="ARBA" id="ARBA00023180"/>
    </source>
</evidence>
<dbReference type="CDD" id="cd00028">
    <property type="entry name" value="B_lectin"/>
    <property type="match status" value="1"/>
</dbReference>
<dbReference type="Gene3D" id="2.90.10.10">
    <property type="entry name" value="Bulb-type lectin domain"/>
    <property type="match status" value="1"/>
</dbReference>
<keyword evidence="6" id="KW-1185">Reference proteome</keyword>
<evidence type="ECO:0000313" key="5">
    <source>
        <dbReference type="EMBL" id="CAA7048503.1"/>
    </source>
</evidence>
<dbReference type="EMBL" id="CACVBM020001385">
    <property type="protein sequence ID" value="CAA7048503.1"/>
    <property type="molecule type" value="Genomic_DNA"/>
</dbReference>
<sequence>MGLFRGRSSFVIESDRWYLGIWLKKFPETVIWVANRESPLSNPRASLQISKSDILLLNESGGQLWKTHKARQYRFSTEALVMELRDTGNFILRCSTNHSDPDGILWQSFDEPTDRILFSPV</sequence>
<evidence type="ECO:0000256" key="2">
    <source>
        <dbReference type="ARBA" id="ARBA00023157"/>
    </source>
</evidence>
<dbReference type="AlphaFoldDB" id="A0A6D2KGW8"/>
<dbReference type="InterPro" id="IPR036426">
    <property type="entry name" value="Bulb-type_lectin_dom_sf"/>
</dbReference>
<name>A0A6D2KGW8_9BRAS</name>
<dbReference type="PROSITE" id="PS50927">
    <property type="entry name" value="BULB_LECTIN"/>
    <property type="match status" value="1"/>
</dbReference>
<dbReference type="PANTHER" id="PTHR32444">
    <property type="entry name" value="BULB-TYPE LECTIN DOMAIN-CONTAINING PROTEIN"/>
    <property type="match status" value="1"/>
</dbReference>
<reference evidence="5" key="1">
    <citation type="submission" date="2020-01" db="EMBL/GenBank/DDBJ databases">
        <authorList>
            <person name="Mishra B."/>
        </authorList>
    </citation>
    <scope>NUCLEOTIDE SEQUENCE [LARGE SCALE GENOMIC DNA]</scope>
</reference>
<dbReference type="OrthoDB" id="785331at2759"/>